<name>A0A8J2PM55_9HEXA</name>
<evidence type="ECO:0000313" key="1">
    <source>
        <dbReference type="EMBL" id="CAG7818714.1"/>
    </source>
</evidence>
<keyword evidence="2" id="KW-1185">Reference proteome</keyword>
<reference evidence="1" key="1">
    <citation type="submission" date="2021-06" db="EMBL/GenBank/DDBJ databases">
        <authorList>
            <person name="Hodson N. C."/>
            <person name="Mongue J. A."/>
            <person name="Jaron S. K."/>
        </authorList>
    </citation>
    <scope>NUCLEOTIDE SEQUENCE</scope>
</reference>
<proteinExistence type="predicted"/>
<comment type="caution">
    <text evidence="1">The sequence shown here is derived from an EMBL/GenBank/DDBJ whole genome shotgun (WGS) entry which is preliminary data.</text>
</comment>
<dbReference type="Proteomes" id="UP000708208">
    <property type="component" value="Unassembled WGS sequence"/>
</dbReference>
<sequence length="556" mass="63305">MDIQTRPYPVYVKGVNGKALPIQEEVDLTVDFSASINLGVHALVLPILKHDLILGVDSLAKGKVVIDYNKEELEIKGRRIPFFRNTTSSELKEEVPEVTEPKECYVVVNQPTVIPGGSLGWVSVSFQGINPPLISIEKSIYQRGNKTFFMPDMTLVPECQEKIPIVNPSSDELILPERMKLTQYSSSKEEICMFVEKEPISRERFLEAVSKDLTEQERETMVELLWEYRDVFAKDGEIGEVHITPVKIDLLPGIKPIKQAPYRTSEYEQECIREQLQEMLDLDCPITTDDFSGCSVPAGSMATNIRQLQGRAFGTLVRRAKALSGMLTADLNYLNLTTDISDGTEDVELNMGRRRRSTLGLDFISKFYRYCCGFATSQETLILSSRQKQVGQYIKKLREGISINHRDVIRMGEKMSEFAKNAVYEVKLIQDYLRWMNGTYQRFSPRLDEVGSTLLNLKFLVGEQVSLAHQSQIVGAYEQLQDICHQKRLPKLFIPPSVLEPALIKLKGALLRKYRDFAIPMNATDLYYRYPLAECLEDKNTYVIKLQIPFVSLGKK</sequence>
<organism evidence="1 2">
    <name type="scientific">Allacma fusca</name>
    <dbReference type="NCBI Taxonomy" id="39272"/>
    <lineage>
        <taxon>Eukaryota</taxon>
        <taxon>Metazoa</taxon>
        <taxon>Ecdysozoa</taxon>
        <taxon>Arthropoda</taxon>
        <taxon>Hexapoda</taxon>
        <taxon>Collembola</taxon>
        <taxon>Symphypleona</taxon>
        <taxon>Sminthuridae</taxon>
        <taxon>Allacma</taxon>
    </lineage>
</organism>
<accession>A0A8J2PM55</accession>
<evidence type="ECO:0000313" key="2">
    <source>
        <dbReference type="Proteomes" id="UP000708208"/>
    </source>
</evidence>
<dbReference type="AlphaFoldDB" id="A0A8J2PM55"/>
<dbReference type="EMBL" id="CAJVCH010428673">
    <property type="protein sequence ID" value="CAG7818714.1"/>
    <property type="molecule type" value="Genomic_DNA"/>
</dbReference>
<protein>
    <submittedName>
        <fullName evidence="1">Uncharacterized protein</fullName>
    </submittedName>
</protein>
<dbReference type="OrthoDB" id="116078at2759"/>
<gene>
    <name evidence="1" type="ORF">AFUS01_LOCUS29198</name>
</gene>